<sequence>MSLVAVLAGMPDLLERTLSEHVPDGRGYCRECRGPSGVSATWPCLMREVAAEAQSLRTGDLPVTPRSGRHRPLRAVPS</sequence>
<evidence type="ECO:0000313" key="2">
    <source>
        <dbReference type="EMBL" id="GEL20578.1"/>
    </source>
</evidence>
<proteinExistence type="predicted"/>
<name>A0A511DC99_9PSEU</name>
<feature type="region of interest" description="Disordered" evidence="1">
    <location>
        <begin position="55"/>
        <end position="78"/>
    </location>
</feature>
<organism evidence="2 3">
    <name type="scientific">Pseudonocardia asaccharolytica DSM 44247 = NBRC 16224</name>
    <dbReference type="NCBI Taxonomy" id="1123024"/>
    <lineage>
        <taxon>Bacteria</taxon>
        <taxon>Bacillati</taxon>
        <taxon>Actinomycetota</taxon>
        <taxon>Actinomycetes</taxon>
        <taxon>Pseudonocardiales</taxon>
        <taxon>Pseudonocardiaceae</taxon>
        <taxon>Pseudonocardia</taxon>
    </lineage>
</organism>
<evidence type="ECO:0000313" key="3">
    <source>
        <dbReference type="Proteomes" id="UP000321328"/>
    </source>
</evidence>
<evidence type="ECO:0000256" key="1">
    <source>
        <dbReference type="SAM" id="MobiDB-lite"/>
    </source>
</evidence>
<protein>
    <submittedName>
        <fullName evidence="2">Uncharacterized protein</fullName>
    </submittedName>
</protein>
<dbReference type="AlphaFoldDB" id="A0A511DC99"/>
<comment type="caution">
    <text evidence="2">The sequence shown here is derived from an EMBL/GenBank/DDBJ whole genome shotgun (WGS) entry which is preliminary data.</text>
</comment>
<gene>
    <name evidence="2" type="ORF">PA7_44150</name>
</gene>
<dbReference type="RefSeq" id="WP_028929823.1">
    <property type="nucleotide sequence ID" value="NZ_AUII01000006.1"/>
</dbReference>
<keyword evidence="3" id="KW-1185">Reference proteome</keyword>
<dbReference type="STRING" id="1123024.GCA_000423625_01918"/>
<dbReference type="EMBL" id="BJVI01000078">
    <property type="protein sequence ID" value="GEL20578.1"/>
    <property type="molecule type" value="Genomic_DNA"/>
</dbReference>
<dbReference type="OrthoDB" id="3576110at2"/>
<reference evidence="2 3" key="1">
    <citation type="submission" date="2019-07" db="EMBL/GenBank/DDBJ databases">
        <title>Whole genome shotgun sequence of Pseudonocardia asaccharolytica NBRC 16224.</title>
        <authorList>
            <person name="Hosoyama A."/>
            <person name="Uohara A."/>
            <person name="Ohji S."/>
            <person name="Ichikawa N."/>
        </authorList>
    </citation>
    <scope>NUCLEOTIDE SEQUENCE [LARGE SCALE GENOMIC DNA]</scope>
    <source>
        <strain evidence="2 3">NBRC 16224</strain>
    </source>
</reference>
<accession>A0A511DC99</accession>
<dbReference type="Proteomes" id="UP000321328">
    <property type="component" value="Unassembled WGS sequence"/>
</dbReference>
<feature type="compositionally biased region" description="Basic residues" evidence="1">
    <location>
        <begin position="67"/>
        <end position="78"/>
    </location>
</feature>